<gene>
    <name evidence="11" type="ORF">BST83_04615</name>
</gene>
<dbReference type="CDD" id="cd07493">
    <property type="entry name" value="Peptidases_S8_9"/>
    <property type="match status" value="1"/>
</dbReference>
<dbReference type="GO" id="GO:0004252">
    <property type="term" value="F:serine-type endopeptidase activity"/>
    <property type="evidence" value="ECO:0007669"/>
    <property type="project" value="UniProtKB-UniRule"/>
</dbReference>
<keyword evidence="4 6" id="KW-0378">Hydrolase</keyword>
<dbReference type="InterPro" id="IPR023828">
    <property type="entry name" value="Peptidase_S8_Ser-AS"/>
</dbReference>
<evidence type="ECO:0000256" key="3">
    <source>
        <dbReference type="ARBA" id="ARBA00022729"/>
    </source>
</evidence>
<dbReference type="InterPro" id="IPR026444">
    <property type="entry name" value="Secre_tail"/>
</dbReference>
<evidence type="ECO:0000259" key="10">
    <source>
        <dbReference type="Pfam" id="PF18962"/>
    </source>
</evidence>
<dbReference type="AlphaFoldDB" id="A0A2S7KV52"/>
<dbReference type="Proteomes" id="UP000239522">
    <property type="component" value="Unassembled WGS sequence"/>
</dbReference>
<keyword evidence="12" id="KW-1185">Reference proteome</keyword>
<dbReference type="PIRSF" id="PIRSF037903">
    <property type="entry name" value="Subtilisin_rel_GFO_2223"/>
    <property type="match status" value="1"/>
</dbReference>
<evidence type="ECO:0000256" key="6">
    <source>
        <dbReference type="PROSITE-ProRule" id="PRU01240"/>
    </source>
</evidence>
<evidence type="ECO:0000256" key="5">
    <source>
        <dbReference type="ARBA" id="ARBA00022825"/>
    </source>
</evidence>
<protein>
    <submittedName>
        <fullName evidence="11">Peptidase S8</fullName>
    </submittedName>
</protein>
<dbReference type="NCBIfam" id="TIGR04183">
    <property type="entry name" value="Por_Secre_tail"/>
    <property type="match status" value="1"/>
</dbReference>
<comment type="similarity">
    <text evidence="1 6 7">Belongs to the peptidase S8 family.</text>
</comment>
<keyword evidence="3 8" id="KW-0732">Signal</keyword>
<comment type="caution">
    <text evidence="11">The sequence shown here is derived from an EMBL/GenBank/DDBJ whole genome shotgun (WGS) entry which is preliminary data.</text>
</comment>
<dbReference type="InterPro" id="IPR000209">
    <property type="entry name" value="Peptidase_S8/S53_dom"/>
</dbReference>
<evidence type="ECO:0000256" key="8">
    <source>
        <dbReference type="SAM" id="SignalP"/>
    </source>
</evidence>
<dbReference type="InterPro" id="IPR023827">
    <property type="entry name" value="Peptidase_S8_Asp-AS"/>
</dbReference>
<dbReference type="InterPro" id="IPR036852">
    <property type="entry name" value="Peptidase_S8/S53_dom_sf"/>
</dbReference>
<dbReference type="OrthoDB" id="1407599at2"/>
<dbReference type="SUPFAM" id="SSF52743">
    <property type="entry name" value="Subtilisin-like"/>
    <property type="match status" value="1"/>
</dbReference>
<feature type="signal peptide" evidence="8">
    <location>
        <begin position="1"/>
        <end position="20"/>
    </location>
</feature>
<keyword evidence="2 6" id="KW-0645">Protease</keyword>
<dbReference type="PROSITE" id="PS00136">
    <property type="entry name" value="SUBTILASE_ASP"/>
    <property type="match status" value="1"/>
</dbReference>
<organism evidence="11 12">
    <name type="scientific">Polaribacter filamentus</name>
    <dbReference type="NCBI Taxonomy" id="53483"/>
    <lineage>
        <taxon>Bacteria</taxon>
        <taxon>Pseudomonadati</taxon>
        <taxon>Bacteroidota</taxon>
        <taxon>Flavobacteriia</taxon>
        <taxon>Flavobacteriales</taxon>
        <taxon>Flavobacteriaceae</taxon>
    </lineage>
</organism>
<evidence type="ECO:0000256" key="1">
    <source>
        <dbReference type="ARBA" id="ARBA00011073"/>
    </source>
</evidence>
<evidence type="ECO:0000313" key="11">
    <source>
        <dbReference type="EMBL" id="PQB06525.1"/>
    </source>
</evidence>
<dbReference type="Pfam" id="PF00082">
    <property type="entry name" value="Peptidase_S8"/>
    <property type="match status" value="1"/>
</dbReference>
<evidence type="ECO:0000313" key="12">
    <source>
        <dbReference type="Proteomes" id="UP000239522"/>
    </source>
</evidence>
<feature type="domain" description="Peptidase S8/S53" evidence="9">
    <location>
        <begin position="171"/>
        <end position="445"/>
    </location>
</feature>
<dbReference type="InterPro" id="IPR017317">
    <property type="entry name" value="Pept_S8_subtilisin_bacteroid-2"/>
</dbReference>
<accession>A0A2S7KV52</accession>
<dbReference type="PANTHER" id="PTHR43806">
    <property type="entry name" value="PEPTIDASE S8"/>
    <property type="match status" value="1"/>
</dbReference>
<dbReference type="GO" id="GO:0006508">
    <property type="term" value="P:proteolysis"/>
    <property type="evidence" value="ECO:0007669"/>
    <property type="project" value="UniProtKB-KW"/>
</dbReference>
<dbReference type="PROSITE" id="PS00138">
    <property type="entry name" value="SUBTILASE_SER"/>
    <property type="match status" value="1"/>
</dbReference>
<feature type="chain" id="PRO_5015534588" evidence="8">
    <location>
        <begin position="21"/>
        <end position="541"/>
    </location>
</feature>
<dbReference type="PRINTS" id="PR00723">
    <property type="entry name" value="SUBTILISIN"/>
</dbReference>
<dbReference type="InterPro" id="IPR015500">
    <property type="entry name" value="Peptidase_S8_subtilisin-rel"/>
</dbReference>
<dbReference type="Pfam" id="PF18962">
    <property type="entry name" value="Por_Secre_tail"/>
    <property type="match status" value="1"/>
</dbReference>
<dbReference type="InterPro" id="IPR050131">
    <property type="entry name" value="Peptidase_S8_subtilisin-like"/>
</dbReference>
<name>A0A2S7KV52_9FLAO</name>
<dbReference type="Gene3D" id="3.40.50.200">
    <property type="entry name" value="Peptidase S8/S53 domain"/>
    <property type="match status" value="1"/>
</dbReference>
<dbReference type="PROSITE" id="PS51892">
    <property type="entry name" value="SUBTILASE"/>
    <property type="match status" value="1"/>
</dbReference>
<proteinExistence type="inferred from homology"/>
<feature type="active site" description="Charge relay system" evidence="6">
    <location>
        <position position="220"/>
    </location>
</feature>
<feature type="domain" description="Secretion system C-terminal sorting" evidence="10">
    <location>
        <begin position="469"/>
        <end position="539"/>
    </location>
</feature>
<sequence>MKKMLLFLFSISFFSTFVQTEDAWVYFYNKPNSATFLQNPLQMLSQRSLDRRTTQNISLDLKDVPVDITYYNQLKNNENITVLGKSKWLNAVHIQGVESAVRALLNTYSFIESIEFANKSLNANAKNTGKKIVASHQNKFSKTTTDFKYGNAENQIKMLRGDFLHQQNYTGEGMQIAIIDAGFPNVNTLAAFQRIRGNNQILGGYNFADRSTNFYTRNNHGTHVLSTIAGYLENQFVGTAPDAKFYLFISEIAEKETVLEETLWVEAAERADSLGVNVINTSLGYTTYDNPNHSHTYADMDGKTTFISRGAEIGASRGIILVNAAGNEGNGTWKYIGAPADAVSVFSIGAVNSSEKIASFSSFGPTADQRIKPDVLAQGLNSAIINYSSGNVSTSNGTSFSSPIMAGVIACFWQVFPNKTNFEIMDLIRKSADRFNNPTDQYGYGIPDFEAAYNQVLALNNFKNTSIKIFPNPIKDTFSISVDANATESLSIQIYNILGQLVIENSKLVSKTIDTKNLKNGIYILKIQYKNQQKTVKLIKK</sequence>
<feature type="active site" description="Charge relay system" evidence="6">
    <location>
        <position position="399"/>
    </location>
</feature>
<evidence type="ECO:0000259" key="9">
    <source>
        <dbReference type="Pfam" id="PF00082"/>
    </source>
</evidence>
<keyword evidence="5 6" id="KW-0720">Serine protease</keyword>
<dbReference type="PANTHER" id="PTHR43806:SF67">
    <property type="entry name" value="EGF-LIKE DOMAIN-CONTAINING PROTEIN"/>
    <property type="match status" value="1"/>
</dbReference>
<evidence type="ECO:0000256" key="7">
    <source>
        <dbReference type="RuleBase" id="RU003355"/>
    </source>
</evidence>
<dbReference type="EMBL" id="MQUA01000013">
    <property type="protein sequence ID" value="PQB06525.1"/>
    <property type="molecule type" value="Genomic_DNA"/>
</dbReference>
<evidence type="ECO:0000256" key="2">
    <source>
        <dbReference type="ARBA" id="ARBA00022670"/>
    </source>
</evidence>
<evidence type="ECO:0000256" key="4">
    <source>
        <dbReference type="ARBA" id="ARBA00022801"/>
    </source>
</evidence>
<feature type="active site" description="Charge relay system" evidence="6">
    <location>
        <position position="180"/>
    </location>
</feature>
<reference evidence="11 12" key="1">
    <citation type="submission" date="2016-11" db="EMBL/GenBank/DDBJ databases">
        <title>Trade-off between light-utilization and light-protection in marine flavobacteria.</title>
        <authorList>
            <person name="Kumagai Y."/>
        </authorList>
    </citation>
    <scope>NUCLEOTIDE SEQUENCE [LARGE SCALE GENOMIC DNA]</scope>
    <source>
        <strain evidence="11 12">ATCC 700397</strain>
    </source>
</reference>